<keyword evidence="3" id="KW-1185">Reference proteome</keyword>
<protein>
    <submittedName>
        <fullName evidence="2">Uncharacterized protein</fullName>
    </submittedName>
</protein>
<dbReference type="EMBL" id="ML119861">
    <property type="protein sequence ID" value="RPA72447.1"/>
    <property type="molecule type" value="Genomic_DNA"/>
</dbReference>
<accession>A0A3N4HFT4</accession>
<sequence>MAPVMGLDTEKCLRQDSSTESPEKRFLTQVRAVTSKSLQSITDELMHIDEPVRARIRGGYKRIRRNSRKLKSRISKYCHWMALFRFNYPDHGIETQHDLIEVSKGNTGDLTAISKTPPNYNATHDNTNGSSTSTLADNIEIIEPIPHLSRTILGHVHPVNQFQKPEESSAHLDAPFTKKGHTSAQRCVHRCNWLRFHKSELRIPFKRTVEIWIKSAWLDRRPPQIPVSQLLDTRHDDPSLTKAFQAAFRLSVDHSMDFYSGEIVEWEELTEAQRCVFGTYFDNPQSAMSSPPELARHQVVTAVVTGILWDWANYGSLFRNFNLTSEARKIHSAVSEIHVSRERLSSLRRSKARMLRFEKAKRIQQRRVAERLIVLLKPFTLPERRLERLRRRSLEHLACSILNLKILIDVQGGGWKFQTFGWRNSQNTGSSELCGACAASGSPYPDSTVRALHWPGLKKEGDVGNNLVNQENSEVLCKAEFFEVEFYSGSGAGTKTSIVEL</sequence>
<evidence type="ECO:0000313" key="3">
    <source>
        <dbReference type="Proteomes" id="UP000275078"/>
    </source>
</evidence>
<evidence type="ECO:0000313" key="2">
    <source>
        <dbReference type="EMBL" id="RPA72447.1"/>
    </source>
</evidence>
<dbReference type="Proteomes" id="UP000275078">
    <property type="component" value="Unassembled WGS sequence"/>
</dbReference>
<name>A0A3N4HFT4_ASCIM</name>
<feature type="region of interest" description="Disordered" evidence="1">
    <location>
        <begin position="1"/>
        <end position="24"/>
    </location>
</feature>
<proteinExistence type="predicted"/>
<reference evidence="2 3" key="1">
    <citation type="journal article" date="2018" name="Nat. Ecol. Evol.">
        <title>Pezizomycetes genomes reveal the molecular basis of ectomycorrhizal truffle lifestyle.</title>
        <authorList>
            <person name="Murat C."/>
            <person name="Payen T."/>
            <person name="Noel B."/>
            <person name="Kuo A."/>
            <person name="Morin E."/>
            <person name="Chen J."/>
            <person name="Kohler A."/>
            <person name="Krizsan K."/>
            <person name="Balestrini R."/>
            <person name="Da Silva C."/>
            <person name="Montanini B."/>
            <person name="Hainaut M."/>
            <person name="Levati E."/>
            <person name="Barry K.W."/>
            <person name="Belfiori B."/>
            <person name="Cichocki N."/>
            <person name="Clum A."/>
            <person name="Dockter R.B."/>
            <person name="Fauchery L."/>
            <person name="Guy J."/>
            <person name="Iotti M."/>
            <person name="Le Tacon F."/>
            <person name="Lindquist E.A."/>
            <person name="Lipzen A."/>
            <person name="Malagnac F."/>
            <person name="Mello A."/>
            <person name="Molinier V."/>
            <person name="Miyauchi S."/>
            <person name="Poulain J."/>
            <person name="Riccioni C."/>
            <person name="Rubini A."/>
            <person name="Sitrit Y."/>
            <person name="Splivallo R."/>
            <person name="Traeger S."/>
            <person name="Wang M."/>
            <person name="Zifcakova L."/>
            <person name="Wipf D."/>
            <person name="Zambonelli A."/>
            <person name="Paolocci F."/>
            <person name="Nowrousian M."/>
            <person name="Ottonello S."/>
            <person name="Baldrian P."/>
            <person name="Spatafora J.W."/>
            <person name="Henrissat B."/>
            <person name="Nagy L.G."/>
            <person name="Aury J.M."/>
            <person name="Wincker P."/>
            <person name="Grigoriev I.V."/>
            <person name="Bonfante P."/>
            <person name="Martin F.M."/>
        </authorList>
    </citation>
    <scope>NUCLEOTIDE SEQUENCE [LARGE SCALE GENOMIC DNA]</scope>
    <source>
        <strain evidence="2 3">RN42</strain>
    </source>
</reference>
<evidence type="ECO:0000256" key="1">
    <source>
        <dbReference type="SAM" id="MobiDB-lite"/>
    </source>
</evidence>
<gene>
    <name evidence="2" type="ORF">BJ508DRAFT_335027</name>
</gene>
<dbReference type="AlphaFoldDB" id="A0A3N4HFT4"/>
<organism evidence="2 3">
    <name type="scientific">Ascobolus immersus RN42</name>
    <dbReference type="NCBI Taxonomy" id="1160509"/>
    <lineage>
        <taxon>Eukaryota</taxon>
        <taxon>Fungi</taxon>
        <taxon>Dikarya</taxon>
        <taxon>Ascomycota</taxon>
        <taxon>Pezizomycotina</taxon>
        <taxon>Pezizomycetes</taxon>
        <taxon>Pezizales</taxon>
        <taxon>Ascobolaceae</taxon>
        <taxon>Ascobolus</taxon>
    </lineage>
</organism>